<feature type="transmembrane region" description="Helical" evidence="7">
    <location>
        <begin position="241"/>
        <end position="262"/>
    </location>
</feature>
<dbReference type="InterPro" id="IPR006042">
    <property type="entry name" value="Xan_ur_permease"/>
</dbReference>
<sequence>MRMSQQRMIQVNEKLPFMQSIALSFQHLFAMFGATVLVPILFGVDPATILLMNGIGTLIYIFITKGKIPAYLGSSFAFLSPVFLVLTQYQDTGEAYRYALGGFIIVGLVFIGVGLLIQWLGTAWINVVFPPAAMGAIVAIIGLELVPVAAGQAGLIPGANDDPATWVLDGKDAFISLSTLMIIILGMVLFRGFLKIIPILIGFIYGYVVAYFMGMVDFTIVEESSILSMPTFYAPIFDSSAIFLILPAALVVIAEHVGHLIVTENIVEKKLSEDPGLHRSMLGNGVSTFISGWFGSTPNTTYGENIGVLAITRVFSIFVIGGAAVLAVILSFFGKFSAIIQAVPDPVIGGVSLLLFGVIAASGIRMLVETKVDYNRPTNLILTTVVLVIGLSGAKLTFGDFEMKGMALATVVAIALSLLLKGFEKAGWLNEK</sequence>
<dbReference type="Proteomes" id="UP001597497">
    <property type="component" value="Unassembled WGS sequence"/>
</dbReference>
<evidence type="ECO:0000256" key="2">
    <source>
        <dbReference type="ARBA" id="ARBA00008821"/>
    </source>
</evidence>
<dbReference type="NCBIfam" id="NF007995">
    <property type="entry name" value="PRK10720.1"/>
    <property type="match status" value="1"/>
</dbReference>
<protein>
    <submittedName>
        <fullName evidence="8">Uracil permease</fullName>
    </submittedName>
</protein>
<feature type="transmembrane region" description="Helical" evidence="7">
    <location>
        <begin position="132"/>
        <end position="153"/>
    </location>
</feature>
<dbReference type="Pfam" id="PF00860">
    <property type="entry name" value="Xan_ur_permease"/>
    <property type="match status" value="1"/>
</dbReference>
<keyword evidence="3" id="KW-0813">Transport</keyword>
<feature type="transmembrane region" description="Helical" evidence="7">
    <location>
        <begin position="197"/>
        <end position="221"/>
    </location>
</feature>
<feature type="transmembrane region" description="Helical" evidence="7">
    <location>
        <begin position="47"/>
        <end position="63"/>
    </location>
</feature>
<dbReference type="PROSITE" id="PS01116">
    <property type="entry name" value="XANTH_URACIL_PERMASE"/>
    <property type="match status" value="1"/>
</dbReference>
<evidence type="ECO:0000313" key="9">
    <source>
        <dbReference type="Proteomes" id="UP001597497"/>
    </source>
</evidence>
<reference evidence="9" key="1">
    <citation type="journal article" date="2019" name="Int. J. Syst. Evol. Microbiol.">
        <title>The Global Catalogue of Microorganisms (GCM) 10K type strain sequencing project: providing services to taxonomists for standard genome sequencing and annotation.</title>
        <authorList>
            <consortium name="The Broad Institute Genomics Platform"/>
            <consortium name="The Broad Institute Genome Sequencing Center for Infectious Disease"/>
            <person name="Wu L."/>
            <person name="Ma J."/>
        </authorList>
    </citation>
    <scope>NUCLEOTIDE SEQUENCE [LARGE SCALE GENOMIC DNA]</scope>
    <source>
        <strain evidence="9">KCTC 33676</strain>
    </source>
</reference>
<dbReference type="RefSeq" id="WP_379927827.1">
    <property type="nucleotide sequence ID" value="NZ_JBHUMM010000002.1"/>
</dbReference>
<proteinExistence type="inferred from homology"/>
<feature type="transmembrane region" description="Helical" evidence="7">
    <location>
        <begin position="380"/>
        <end position="399"/>
    </location>
</feature>
<evidence type="ECO:0000256" key="6">
    <source>
        <dbReference type="ARBA" id="ARBA00023136"/>
    </source>
</evidence>
<keyword evidence="4 7" id="KW-0812">Transmembrane</keyword>
<name>A0ABW5R6N6_9BACL</name>
<dbReference type="NCBIfam" id="TIGR00801">
    <property type="entry name" value="ncs2"/>
    <property type="match status" value="1"/>
</dbReference>
<evidence type="ECO:0000313" key="8">
    <source>
        <dbReference type="EMBL" id="MFD2670444.1"/>
    </source>
</evidence>
<keyword evidence="5 7" id="KW-1133">Transmembrane helix</keyword>
<comment type="subcellular location">
    <subcellularLocation>
        <location evidence="1">Membrane</location>
        <topology evidence="1">Multi-pass membrane protein</topology>
    </subcellularLocation>
</comment>
<gene>
    <name evidence="8" type="primary">uraA</name>
    <name evidence="8" type="ORF">ACFSUC_02335</name>
</gene>
<feature type="transmembrane region" description="Helical" evidence="7">
    <location>
        <begin position="314"/>
        <end position="334"/>
    </location>
</feature>
<feature type="transmembrane region" description="Helical" evidence="7">
    <location>
        <begin position="70"/>
        <end position="89"/>
    </location>
</feature>
<evidence type="ECO:0000256" key="7">
    <source>
        <dbReference type="SAM" id="Phobius"/>
    </source>
</evidence>
<feature type="transmembrane region" description="Helical" evidence="7">
    <location>
        <begin position="346"/>
        <end position="368"/>
    </location>
</feature>
<accession>A0ABW5R6N6</accession>
<evidence type="ECO:0000256" key="1">
    <source>
        <dbReference type="ARBA" id="ARBA00004141"/>
    </source>
</evidence>
<keyword evidence="9" id="KW-1185">Reference proteome</keyword>
<evidence type="ECO:0000256" key="4">
    <source>
        <dbReference type="ARBA" id="ARBA00022692"/>
    </source>
</evidence>
<dbReference type="EMBL" id="JBHUMM010000002">
    <property type="protein sequence ID" value="MFD2670444.1"/>
    <property type="molecule type" value="Genomic_DNA"/>
</dbReference>
<dbReference type="PANTHER" id="PTHR42810:SF2">
    <property type="entry name" value="PURINE PERMEASE C1399.01C-RELATED"/>
    <property type="match status" value="1"/>
</dbReference>
<organism evidence="8 9">
    <name type="scientific">Marinicrinis sediminis</name>
    <dbReference type="NCBI Taxonomy" id="1652465"/>
    <lineage>
        <taxon>Bacteria</taxon>
        <taxon>Bacillati</taxon>
        <taxon>Bacillota</taxon>
        <taxon>Bacilli</taxon>
        <taxon>Bacillales</taxon>
        <taxon>Paenibacillaceae</taxon>
    </lineage>
</organism>
<keyword evidence="6 7" id="KW-0472">Membrane</keyword>
<feature type="transmembrane region" description="Helical" evidence="7">
    <location>
        <begin position="405"/>
        <end position="423"/>
    </location>
</feature>
<feature type="transmembrane region" description="Helical" evidence="7">
    <location>
        <begin position="95"/>
        <end position="120"/>
    </location>
</feature>
<feature type="transmembrane region" description="Helical" evidence="7">
    <location>
        <begin position="21"/>
        <end position="41"/>
    </location>
</feature>
<comment type="similarity">
    <text evidence="2">Belongs to the nucleobase:cation symporter-2 (NCS2) (TC 2.A.40) family.</text>
</comment>
<evidence type="ECO:0000256" key="3">
    <source>
        <dbReference type="ARBA" id="ARBA00022448"/>
    </source>
</evidence>
<evidence type="ECO:0000256" key="5">
    <source>
        <dbReference type="ARBA" id="ARBA00022989"/>
    </source>
</evidence>
<comment type="caution">
    <text evidence="8">The sequence shown here is derived from an EMBL/GenBank/DDBJ whole genome shotgun (WGS) entry which is preliminary data.</text>
</comment>
<feature type="transmembrane region" description="Helical" evidence="7">
    <location>
        <begin position="173"/>
        <end position="190"/>
    </location>
</feature>
<dbReference type="InterPro" id="IPR006043">
    <property type="entry name" value="NCS2"/>
</dbReference>
<dbReference type="PANTHER" id="PTHR42810">
    <property type="entry name" value="PURINE PERMEASE C1399.01C-RELATED"/>
    <property type="match status" value="1"/>
</dbReference>